<evidence type="ECO:0000256" key="1">
    <source>
        <dbReference type="ARBA" id="ARBA00007835"/>
    </source>
</evidence>
<keyword evidence="5 7" id="KW-0443">Lipid metabolism</keyword>
<reference evidence="9" key="1">
    <citation type="submission" date="2020-11" db="EMBL/GenBank/DDBJ databases">
        <title>Chlorella ohadii genome sequencing and assembly.</title>
        <authorList>
            <person name="Murik O."/>
            <person name="Treves H."/>
            <person name="Kedem I."/>
            <person name="Shotland Y."/>
            <person name="Kaplan A."/>
        </authorList>
    </citation>
    <scope>NUCLEOTIDE SEQUENCE</scope>
    <source>
        <strain evidence="9">1</strain>
    </source>
</reference>
<proteinExistence type="inferred from homology"/>
<comment type="similarity">
    <text evidence="1 7">Belongs to the phospholipase B-like family.</text>
</comment>
<name>A0AAD5DVG9_9CHLO</name>
<comment type="function">
    <text evidence="7">Putative phospholipase.</text>
</comment>
<dbReference type="EMBL" id="JADXDR010000031">
    <property type="protein sequence ID" value="KAI7844422.1"/>
    <property type="molecule type" value="Genomic_DNA"/>
</dbReference>
<evidence type="ECO:0000256" key="8">
    <source>
        <dbReference type="SAM" id="MobiDB-lite"/>
    </source>
</evidence>
<feature type="region of interest" description="Disordered" evidence="8">
    <location>
        <begin position="161"/>
        <end position="184"/>
    </location>
</feature>
<evidence type="ECO:0000256" key="5">
    <source>
        <dbReference type="ARBA" id="ARBA00023098"/>
    </source>
</evidence>
<dbReference type="GO" id="GO:0009395">
    <property type="term" value="P:phospholipid catabolic process"/>
    <property type="evidence" value="ECO:0007669"/>
    <property type="project" value="TreeGrafter"/>
</dbReference>
<dbReference type="AlphaFoldDB" id="A0AAD5DVG9"/>
<evidence type="ECO:0000256" key="3">
    <source>
        <dbReference type="ARBA" id="ARBA00022801"/>
    </source>
</evidence>
<evidence type="ECO:0000313" key="9">
    <source>
        <dbReference type="EMBL" id="KAI7844422.1"/>
    </source>
</evidence>
<gene>
    <name evidence="9" type="ORF">COHA_002016</name>
</gene>
<dbReference type="Proteomes" id="UP001205105">
    <property type="component" value="Unassembled WGS sequence"/>
</dbReference>
<evidence type="ECO:0000256" key="6">
    <source>
        <dbReference type="ARBA" id="ARBA00023180"/>
    </source>
</evidence>
<dbReference type="GO" id="GO:0005576">
    <property type="term" value="C:extracellular region"/>
    <property type="evidence" value="ECO:0007669"/>
    <property type="project" value="TreeGrafter"/>
</dbReference>
<dbReference type="InterPro" id="IPR007000">
    <property type="entry name" value="PLipase_B-like"/>
</dbReference>
<organism evidence="9 10">
    <name type="scientific">Chlorella ohadii</name>
    <dbReference type="NCBI Taxonomy" id="2649997"/>
    <lineage>
        <taxon>Eukaryota</taxon>
        <taxon>Viridiplantae</taxon>
        <taxon>Chlorophyta</taxon>
        <taxon>core chlorophytes</taxon>
        <taxon>Trebouxiophyceae</taxon>
        <taxon>Chlorellales</taxon>
        <taxon>Chlorellaceae</taxon>
        <taxon>Chlorella clade</taxon>
        <taxon>Chlorella</taxon>
    </lineage>
</organism>
<dbReference type="Gene3D" id="3.60.60.30">
    <property type="match status" value="1"/>
</dbReference>
<evidence type="ECO:0000256" key="4">
    <source>
        <dbReference type="ARBA" id="ARBA00022963"/>
    </source>
</evidence>
<dbReference type="GO" id="GO:0004620">
    <property type="term" value="F:phospholipase activity"/>
    <property type="evidence" value="ECO:0007669"/>
    <property type="project" value="InterPro"/>
</dbReference>
<evidence type="ECO:0000256" key="2">
    <source>
        <dbReference type="ARBA" id="ARBA00022729"/>
    </source>
</evidence>
<evidence type="ECO:0000313" key="10">
    <source>
        <dbReference type="Proteomes" id="UP001205105"/>
    </source>
</evidence>
<dbReference type="EC" id="3.1.1.-" evidence="7"/>
<keyword evidence="3 7" id="KW-0378">Hydrolase</keyword>
<keyword evidence="2" id="KW-0732">Signal</keyword>
<protein>
    <recommendedName>
        <fullName evidence="7">Phospholipase B-like</fullName>
        <ecNumber evidence="7">3.1.1.-</ecNumber>
    </recommendedName>
</protein>
<keyword evidence="6" id="KW-0325">Glycoprotein</keyword>
<keyword evidence="10" id="KW-1185">Reference proteome</keyword>
<dbReference type="Pfam" id="PF04916">
    <property type="entry name" value="Phospholip_B"/>
    <property type="match status" value="2"/>
</dbReference>
<comment type="caution">
    <text evidence="9">The sequence shown here is derived from an EMBL/GenBank/DDBJ whole genome shotgun (WGS) entry which is preliminary data.</text>
</comment>
<dbReference type="PANTHER" id="PTHR12370:SF3">
    <property type="entry name" value="PHOSPHOLIPASE B-LIKE 2-RELATED"/>
    <property type="match status" value="1"/>
</dbReference>
<sequence>MQEGPAGAQDLFREPDVDKRPQLQRGCVLLDAAGGSPHFAASASACAGAAAHATFLPGQHTRGGWHQLWVSTSDAHSDEQQALALGFAEGWLTAEQIFAHHHNVGAHLNISGCPAALEWLEAQDAWTRRQAATNGSAFWSALRLLHAQMDGMHAGYNARVDQQQQPASQQPGGGAGSPWQLGPGAGGAPSLPHLSMVDFLWMSAVGDLGDLQEALCGSDAQAAAKWQRLTPHELAAQLHSAGRCSSVVRVTPDLSDLLLGHSAWFTYGGMVRVYKHFSLGLRHPAFVGRNMSSSYPGELSSDDDFYLLAPSGLAVLQTTNSVFNRTLYQRLTPQSVLSWQRARAASLLAANGHAWTSVIAQYNSGTGNNQWMVVDLKLFSPGRELPRGLLWVVEQAPGLVVASDQTDTLTRGYWPSFNIPYHREVYNASGYPAFIAQQAQRGPLYAAAAVAGASYQLAPRAQIFRRDVHAVQARRGTGWDLGSLKDLLRSNNWPLEPYSGGSLLGALCGRGDLEPLSPRAYGCYDTKAATWAMALRLEADAGACSASRACLALA</sequence>
<accession>A0AAD5DVG9</accession>
<evidence type="ECO:0000256" key="7">
    <source>
        <dbReference type="RuleBase" id="RU364138"/>
    </source>
</evidence>
<keyword evidence="4 7" id="KW-0442">Lipid degradation</keyword>
<dbReference type="PANTHER" id="PTHR12370">
    <property type="entry name" value="PHOSPHOLIPASE B-RELATED"/>
    <property type="match status" value="1"/>
</dbReference>